<dbReference type="PATRIC" id="fig|33935.3.peg.1989"/>
<dbReference type="STRING" id="33935.ADM90_16195"/>
<evidence type="ECO:0000259" key="2">
    <source>
        <dbReference type="Pfam" id="PF12395"/>
    </source>
</evidence>
<evidence type="ECO:0000313" key="4">
    <source>
        <dbReference type="Proteomes" id="UP000037977"/>
    </source>
</evidence>
<dbReference type="AlphaFoldDB" id="A0A0N0CUR9"/>
<dbReference type="InterPro" id="IPR022123">
    <property type="entry name" value="DUF3658"/>
</dbReference>
<comment type="caution">
    <text evidence="3">The sequence shown here is derived from an EMBL/GenBank/DDBJ whole genome shotgun (WGS) entry which is preliminary data.</text>
</comment>
<sequence>MAILHITLSLATQGSMKLAIRQHHLQRDEVVLSIHDIFSIGPLKNMEERKSWLASHIFKDDEDQQLYDDLYKNWKKKIEGVPCDVDVWVWYSQNAHEQIGLRYVMSEFINKCNRVYGIDATEGLQRLQANTNIRYTGELSSDMLMKLRADAKRFSIPTCQRLAKEWEELKRHPSTLRIWENGVVHVEETALDAMIINCVQNLHQQQHQEWIELMRVIGVVYDTSNDYLSEEFIINRIIALNEKGYLKVEGDLTDIHTCRVTYIET</sequence>
<proteinExistence type="predicted"/>
<protein>
    <recommendedName>
        <fullName evidence="5">DUF1835 domain-containing protein</fullName>
    </recommendedName>
</protein>
<gene>
    <name evidence="3" type="ORF">ADM90_16195</name>
</gene>
<dbReference type="InterPro" id="IPR014973">
    <property type="entry name" value="DUF1835"/>
</dbReference>
<dbReference type="EMBL" id="LGCI01000010">
    <property type="protein sequence ID" value="KOY80725.1"/>
    <property type="molecule type" value="Genomic_DNA"/>
</dbReference>
<evidence type="ECO:0008006" key="5">
    <source>
        <dbReference type="Google" id="ProtNLM"/>
    </source>
</evidence>
<dbReference type="Proteomes" id="UP000037977">
    <property type="component" value="Unassembled WGS sequence"/>
</dbReference>
<dbReference type="Pfam" id="PF08874">
    <property type="entry name" value="DUF1835"/>
    <property type="match status" value="1"/>
</dbReference>
<dbReference type="OrthoDB" id="343110at2"/>
<evidence type="ECO:0000259" key="1">
    <source>
        <dbReference type="Pfam" id="PF08874"/>
    </source>
</evidence>
<accession>A0A0N0CUR9</accession>
<evidence type="ECO:0000313" key="3">
    <source>
        <dbReference type="EMBL" id="KOY80725.1"/>
    </source>
</evidence>
<feature type="domain" description="DUF1835" evidence="1">
    <location>
        <begin position="4"/>
        <end position="119"/>
    </location>
</feature>
<reference evidence="3 4" key="1">
    <citation type="submission" date="2015-07" db="EMBL/GenBank/DDBJ databases">
        <title>Genome sequencing project for genomic taxonomy and phylogenomics of Bacillus-like bacteria.</title>
        <authorList>
            <person name="Liu B."/>
            <person name="Wang J."/>
            <person name="Zhu Y."/>
            <person name="Liu G."/>
            <person name="Chen Q."/>
            <person name="Chen Z."/>
            <person name="Che J."/>
            <person name="Ge C."/>
            <person name="Shi H."/>
            <person name="Pan Z."/>
            <person name="Liu X."/>
        </authorList>
    </citation>
    <scope>NUCLEOTIDE SEQUENCE [LARGE SCALE GENOMIC DNA]</scope>
    <source>
        <strain evidence="3 4">DSM 54</strain>
    </source>
</reference>
<dbReference type="RefSeq" id="WP_053995969.1">
    <property type="nucleotide sequence ID" value="NZ_CP065643.1"/>
</dbReference>
<keyword evidence="4" id="KW-1185">Reference proteome</keyword>
<feature type="domain" description="DUF3658" evidence="2">
    <location>
        <begin position="158"/>
        <end position="257"/>
    </location>
</feature>
<name>A0A0N0CUR9_9BACI</name>
<organism evidence="3 4">
    <name type="scientific">Lysinibacillus macroides</name>
    <dbReference type="NCBI Taxonomy" id="33935"/>
    <lineage>
        <taxon>Bacteria</taxon>
        <taxon>Bacillati</taxon>
        <taxon>Bacillota</taxon>
        <taxon>Bacilli</taxon>
        <taxon>Bacillales</taxon>
        <taxon>Bacillaceae</taxon>
        <taxon>Lysinibacillus</taxon>
    </lineage>
</organism>
<dbReference type="Pfam" id="PF12395">
    <property type="entry name" value="DUF3658"/>
    <property type="match status" value="1"/>
</dbReference>